<evidence type="ECO:0000313" key="2">
    <source>
        <dbReference type="Proteomes" id="UP000016540"/>
    </source>
</evidence>
<evidence type="ECO:0008006" key="3">
    <source>
        <dbReference type="Google" id="ProtNLM"/>
    </source>
</evidence>
<dbReference type="InterPro" id="IPR025506">
    <property type="entry name" value="Abi_alpha"/>
</dbReference>
<keyword evidence="2" id="KW-1185">Reference proteome</keyword>
<reference evidence="1 2" key="1">
    <citation type="journal article" date="2013" name="Genome Announc.">
        <title>Draft Genome Sequence of the Moderately Halophilic Bacterium Marinobacter lipolyticus Strain SM19.</title>
        <authorList>
            <person name="Papke R.T."/>
            <person name="de la Haba R.R."/>
            <person name="Infante-Dominguez C."/>
            <person name="Perez D."/>
            <person name="Sanchez-Porro C."/>
            <person name="Lapierre P."/>
            <person name="Ventosa A."/>
        </authorList>
    </citation>
    <scope>NUCLEOTIDE SEQUENCE [LARGE SCALE GENOMIC DNA]</scope>
    <source>
        <strain evidence="1 2">SM19</strain>
    </source>
</reference>
<evidence type="ECO:0000313" key="1">
    <source>
        <dbReference type="EMBL" id="EON91189.1"/>
    </source>
</evidence>
<dbReference type="eggNOG" id="ENOG50334XE">
    <property type="taxonomic scope" value="Bacteria"/>
</dbReference>
<name>R8AXX9_9GAMM</name>
<dbReference type="Proteomes" id="UP000016540">
    <property type="component" value="Unassembled WGS sequence"/>
</dbReference>
<dbReference type="Gene3D" id="3.30.110.190">
    <property type="match status" value="1"/>
</dbReference>
<organism evidence="1 2">
    <name type="scientific">Marinobacter lipolyticus SM19</name>
    <dbReference type="NCBI Taxonomy" id="1318628"/>
    <lineage>
        <taxon>Bacteria</taxon>
        <taxon>Pseudomonadati</taxon>
        <taxon>Pseudomonadota</taxon>
        <taxon>Gammaproteobacteria</taxon>
        <taxon>Pseudomonadales</taxon>
        <taxon>Marinobacteraceae</taxon>
        <taxon>Marinobacter</taxon>
    </lineage>
</organism>
<dbReference type="STRING" id="1318628.MARLIPOL_14855"/>
<dbReference type="Pfam" id="PF14337">
    <property type="entry name" value="Abi_alpha"/>
    <property type="match status" value="1"/>
</dbReference>
<dbReference type="HOGENOM" id="CLU_1233901_0_0_6"/>
<dbReference type="AlphaFoldDB" id="R8AXX9"/>
<dbReference type="PATRIC" id="fig|1318628.3.peg.2970"/>
<protein>
    <recommendedName>
        <fullName evidence="3">DUF4393 domain-containing protein</fullName>
    </recommendedName>
</protein>
<accession>R8AXX9</accession>
<sequence length="241" mass="26693">MPSVPGNRTLLRLRSALGELPPVQRAAAVASEVENQLLLVLRNRLQKLDGNGLFHGHSDDITPTLVTADTAGILRDLHHRSIYQTKESATDDLIRIIVQQLVPDELRVLALVSDEQPHAMCHMDVIGRLGKPVYRLRGHLSRIAQESGLMLGQWAPYYLNHLIQLGLVETGPSFKTLLQNYESIENGLAVRALTADIEGQAGMKVRFQRLSFSISDLGKTLWSKTLDCRESDESAGATDQQ</sequence>
<proteinExistence type="predicted"/>
<gene>
    <name evidence="1" type="ORF">MARLIPOL_14855</name>
</gene>
<dbReference type="EMBL" id="ASAD01000018">
    <property type="protein sequence ID" value="EON91189.1"/>
    <property type="molecule type" value="Genomic_DNA"/>
</dbReference>
<comment type="caution">
    <text evidence="1">The sequence shown here is derived from an EMBL/GenBank/DDBJ whole genome shotgun (WGS) entry which is preliminary data.</text>
</comment>